<dbReference type="AlphaFoldDB" id="A0A7W7WJY3"/>
<protein>
    <submittedName>
        <fullName evidence="1">Uncharacterized protein</fullName>
    </submittedName>
</protein>
<keyword evidence="2" id="KW-1185">Reference proteome</keyword>
<accession>A0A7W7WJY3</accession>
<dbReference type="Proteomes" id="UP000573327">
    <property type="component" value="Unassembled WGS sequence"/>
</dbReference>
<dbReference type="EMBL" id="JACHJR010000001">
    <property type="protein sequence ID" value="MBB4949663.1"/>
    <property type="molecule type" value="Genomic_DNA"/>
</dbReference>
<reference evidence="1 2" key="1">
    <citation type="submission" date="2020-08" db="EMBL/GenBank/DDBJ databases">
        <title>Sequencing the genomes of 1000 actinobacteria strains.</title>
        <authorList>
            <person name="Klenk H.-P."/>
        </authorList>
    </citation>
    <scope>NUCLEOTIDE SEQUENCE [LARGE SCALE GENOMIC DNA]</scope>
    <source>
        <strain evidence="1 2">DSM 44786</strain>
    </source>
</reference>
<proteinExistence type="predicted"/>
<evidence type="ECO:0000313" key="1">
    <source>
        <dbReference type="EMBL" id="MBB4949663.1"/>
    </source>
</evidence>
<gene>
    <name evidence="1" type="ORF">F4556_005198</name>
</gene>
<name>A0A7W7WJY3_9ACTN</name>
<evidence type="ECO:0000313" key="2">
    <source>
        <dbReference type="Proteomes" id="UP000573327"/>
    </source>
</evidence>
<comment type="caution">
    <text evidence="1">The sequence shown here is derived from an EMBL/GenBank/DDBJ whole genome shotgun (WGS) entry which is preliminary data.</text>
</comment>
<sequence>MIAYLMGGPHRYRQGGVRDDQFALWLFSPR</sequence>
<organism evidence="1 2">
    <name type="scientific">Kitasatospora gansuensis</name>
    <dbReference type="NCBI Taxonomy" id="258050"/>
    <lineage>
        <taxon>Bacteria</taxon>
        <taxon>Bacillati</taxon>
        <taxon>Actinomycetota</taxon>
        <taxon>Actinomycetes</taxon>
        <taxon>Kitasatosporales</taxon>
        <taxon>Streptomycetaceae</taxon>
        <taxon>Kitasatospora</taxon>
    </lineage>
</organism>